<keyword evidence="16" id="KW-0966">Cell projection</keyword>
<evidence type="ECO:0000256" key="12">
    <source>
        <dbReference type="ARBA" id="ARBA00022989"/>
    </source>
</evidence>
<keyword evidence="6 20" id="KW-0813">Transport</keyword>
<keyword evidence="11" id="KW-0967">Endosome</keyword>
<dbReference type="GO" id="GO:0016323">
    <property type="term" value="C:basolateral plasma membrane"/>
    <property type="evidence" value="ECO:0007669"/>
    <property type="project" value="UniProtKB-SubCell"/>
</dbReference>
<keyword evidence="8" id="KW-0597">Phosphoprotein</keyword>
<evidence type="ECO:0000256" key="14">
    <source>
        <dbReference type="ARBA" id="ARBA00023139"/>
    </source>
</evidence>
<dbReference type="GO" id="GO:0015250">
    <property type="term" value="F:water channel activity"/>
    <property type="evidence" value="ECO:0007669"/>
    <property type="project" value="TreeGrafter"/>
</dbReference>
<keyword evidence="23" id="KW-1185">Reference proteome</keyword>
<keyword evidence="14" id="KW-0564">Palmitate</keyword>
<dbReference type="InterPro" id="IPR023271">
    <property type="entry name" value="Aquaporin-like"/>
</dbReference>
<evidence type="ECO:0000313" key="22">
    <source>
        <dbReference type="EMBL" id="CAB1432621.1"/>
    </source>
</evidence>
<keyword evidence="17" id="KW-0449">Lipoprotein</keyword>
<dbReference type="Pfam" id="PF00230">
    <property type="entry name" value="MIP"/>
    <property type="match status" value="1"/>
</dbReference>
<dbReference type="FunFam" id="1.20.1080.10:FF:000019">
    <property type="entry name" value="AQuaPorin or aquaglyceroporin related"/>
    <property type="match status" value="1"/>
</dbReference>
<gene>
    <name evidence="22" type="ORF">PLEPLA_LOCUS20704</name>
</gene>
<keyword evidence="9 20" id="KW-0812">Transmembrane</keyword>
<evidence type="ECO:0000256" key="8">
    <source>
        <dbReference type="ARBA" id="ARBA00022553"/>
    </source>
</evidence>
<evidence type="ECO:0000256" key="19">
    <source>
        <dbReference type="ARBA" id="ARBA00046979"/>
    </source>
</evidence>
<dbReference type="PANTHER" id="PTHR19139:SF34">
    <property type="entry name" value="AQUAPORIN-4"/>
    <property type="match status" value="1"/>
</dbReference>
<sequence>MSGSKHTTEVFTVEEVAEEVKGARNNKTRGMYERYVQPCLAELFGTSLLVFVGCSSAIGNLGSGSVLQPALATGLTLGVLIMVFGKISGGHFNPAVSLSVYLCGGMELLMTGPYLTAQVLGGMIGAALTKVIYPTDLYDVALGGAIIPGTTDLVKATIAEMMMTLILTTVVCLGEVNQQTRSPSAPFCVGLTVTANIIAGGILSGSCMNPARAFGPAVAANQWTHHWIYWVGPMGGSLLNVIFIRLFFGDQKTRVMLK</sequence>
<dbReference type="EMBL" id="CADEAL010001458">
    <property type="protein sequence ID" value="CAB1432621.1"/>
    <property type="molecule type" value="Genomic_DNA"/>
</dbReference>
<feature type="transmembrane region" description="Helical" evidence="21">
    <location>
        <begin position="227"/>
        <end position="248"/>
    </location>
</feature>
<dbReference type="PRINTS" id="PR02020">
    <property type="entry name" value="AQUAPORIN8"/>
</dbReference>
<dbReference type="AlphaFoldDB" id="A0A9N7UKP9"/>
<keyword evidence="12 21" id="KW-1133">Transmembrane helix</keyword>
<accession>A0A9N7UKP9</accession>
<proteinExistence type="inferred from homology"/>
<dbReference type="GO" id="GO:0010008">
    <property type="term" value="C:endosome membrane"/>
    <property type="evidence" value="ECO:0007669"/>
    <property type="project" value="UniProtKB-SubCell"/>
</dbReference>
<dbReference type="InterPro" id="IPR023277">
    <property type="entry name" value="Aquaporin_8"/>
</dbReference>
<evidence type="ECO:0000256" key="10">
    <source>
        <dbReference type="ARBA" id="ARBA00022737"/>
    </source>
</evidence>
<evidence type="ECO:0000256" key="20">
    <source>
        <dbReference type="RuleBase" id="RU000477"/>
    </source>
</evidence>
<evidence type="ECO:0000256" key="5">
    <source>
        <dbReference type="ARBA" id="ARBA00006175"/>
    </source>
</evidence>
<evidence type="ECO:0000256" key="13">
    <source>
        <dbReference type="ARBA" id="ARBA00023136"/>
    </source>
</evidence>
<feature type="transmembrane region" description="Helical" evidence="21">
    <location>
        <begin position="185"/>
        <end position="207"/>
    </location>
</feature>
<name>A0A9N7UKP9_PLEPL</name>
<feature type="transmembrane region" description="Helical" evidence="21">
    <location>
        <begin position="39"/>
        <end position="58"/>
    </location>
</feature>
<evidence type="ECO:0000256" key="16">
    <source>
        <dbReference type="ARBA" id="ARBA00023273"/>
    </source>
</evidence>
<keyword evidence="10" id="KW-0677">Repeat</keyword>
<dbReference type="InterPro" id="IPR022357">
    <property type="entry name" value="MIP_CS"/>
</dbReference>
<protein>
    <recommendedName>
        <fullName evidence="18">Aquaporin-4</fullName>
    </recommendedName>
</protein>
<keyword evidence="13 21" id="KW-0472">Membrane</keyword>
<evidence type="ECO:0000313" key="23">
    <source>
        <dbReference type="Proteomes" id="UP001153269"/>
    </source>
</evidence>
<organism evidence="22 23">
    <name type="scientific">Pleuronectes platessa</name>
    <name type="common">European plaice</name>
    <dbReference type="NCBI Taxonomy" id="8262"/>
    <lineage>
        <taxon>Eukaryota</taxon>
        <taxon>Metazoa</taxon>
        <taxon>Chordata</taxon>
        <taxon>Craniata</taxon>
        <taxon>Vertebrata</taxon>
        <taxon>Euteleostomi</taxon>
        <taxon>Actinopterygii</taxon>
        <taxon>Neopterygii</taxon>
        <taxon>Teleostei</taxon>
        <taxon>Neoteleostei</taxon>
        <taxon>Acanthomorphata</taxon>
        <taxon>Carangaria</taxon>
        <taxon>Pleuronectiformes</taxon>
        <taxon>Pleuronectoidei</taxon>
        <taxon>Pleuronectidae</taxon>
        <taxon>Pleuronectes</taxon>
    </lineage>
</organism>
<evidence type="ECO:0000256" key="18">
    <source>
        <dbReference type="ARBA" id="ARBA00040878"/>
    </source>
</evidence>
<dbReference type="GO" id="GO:0042995">
    <property type="term" value="C:cell projection"/>
    <property type="evidence" value="ECO:0007669"/>
    <property type="project" value="UniProtKB-SubCell"/>
</dbReference>
<dbReference type="PROSITE" id="PS00221">
    <property type="entry name" value="MIP"/>
    <property type="match status" value="1"/>
</dbReference>
<dbReference type="Proteomes" id="UP001153269">
    <property type="component" value="Unassembled WGS sequence"/>
</dbReference>
<evidence type="ECO:0000256" key="17">
    <source>
        <dbReference type="ARBA" id="ARBA00023288"/>
    </source>
</evidence>
<dbReference type="PANTHER" id="PTHR19139">
    <property type="entry name" value="AQUAPORIN TRANSPORTER"/>
    <property type="match status" value="1"/>
</dbReference>
<keyword evidence="15" id="KW-0325">Glycoprotein</keyword>
<evidence type="ECO:0000256" key="9">
    <source>
        <dbReference type="ARBA" id="ARBA00022692"/>
    </source>
</evidence>
<dbReference type="InterPro" id="IPR000425">
    <property type="entry name" value="MIP"/>
</dbReference>
<evidence type="ECO:0000256" key="21">
    <source>
        <dbReference type="SAM" id="Phobius"/>
    </source>
</evidence>
<evidence type="ECO:0000256" key="11">
    <source>
        <dbReference type="ARBA" id="ARBA00022753"/>
    </source>
</evidence>
<dbReference type="GO" id="GO:0042383">
    <property type="term" value="C:sarcolemma"/>
    <property type="evidence" value="ECO:0007669"/>
    <property type="project" value="UniProtKB-SubCell"/>
</dbReference>
<evidence type="ECO:0000256" key="7">
    <source>
        <dbReference type="ARBA" id="ARBA00022475"/>
    </source>
</evidence>
<evidence type="ECO:0000256" key="15">
    <source>
        <dbReference type="ARBA" id="ARBA00023180"/>
    </source>
</evidence>
<dbReference type="InterPro" id="IPR034294">
    <property type="entry name" value="Aquaporin_transptr"/>
</dbReference>
<feature type="transmembrane region" description="Helical" evidence="21">
    <location>
        <begin position="70"/>
        <end position="87"/>
    </location>
</feature>
<evidence type="ECO:0000256" key="3">
    <source>
        <dbReference type="ARBA" id="ARBA00004554"/>
    </source>
</evidence>
<evidence type="ECO:0000256" key="2">
    <source>
        <dbReference type="ARBA" id="ARBA00004415"/>
    </source>
</evidence>
<keyword evidence="7" id="KW-1003">Cell membrane</keyword>
<comment type="subcellular location">
    <subcellularLocation>
        <location evidence="3">Basolateral cell membrane</location>
        <topology evidence="3">Multi-pass membrane protein</topology>
    </subcellularLocation>
    <subcellularLocation>
        <location evidence="2">Cell membrane</location>
        <location evidence="2">Sarcolemma</location>
        <topology evidence="2">Multi-pass membrane protein</topology>
    </subcellularLocation>
    <subcellularLocation>
        <location evidence="1">Cell projection</location>
    </subcellularLocation>
    <subcellularLocation>
        <location evidence="4">Endosome membrane</location>
    </subcellularLocation>
</comment>
<reference evidence="22" key="1">
    <citation type="submission" date="2020-03" db="EMBL/GenBank/DDBJ databases">
        <authorList>
            <person name="Weist P."/>
        </authorList>
    </citation>
    <scope>NUCLEOTIDE SEQUENCE</scope>
</reference>
<dbReference type="SUPFAM" id="SSF81338">
    <property type="entry name" value="Aquaporin-like"/>
    <property type="match status" value="1"/>
</dbReference>
<dbReference type="Gene3D" id="1.20.1080.10">
    <property type="entry name" value="Glycerol uptake facilitator protein"/>
    <property type="match status" value="1"/>
</dbReference>
<comment type="similarity">
    <text evidence="5 20">Belongs to the MIP/aquaporin (TC 1.A.8) family.</text>
</comment>
<comment type="caution">
    <text evidence="22">The sequence shown here is derived from an EMBL/GenBank/DDBJ whole genome shotgun (WGS) entry which is preliminary data.</text>
</comment>
<evidence type="ECO:0000256" key="4">
    <source>
        <dbReference type="ARBA" id="ARBA00004608"/>
    </source>
</evidence>
<evidence type="ECO:0000256" key="1">
    <source>
        <dbReference type="ARBA" id="ARBA00004316"/>
    </source>
</evidence>
<evidence type="ECO:0000256" key="6">
    <source>
        <dbReference type="ARBA" id="ARBA00022448"/>
    </source>
</evidence>
<comment type="subunit">
    <text evidence="19">Homotetramer. The tetramers can form oligomeric arrays in membranes. The size of the oligomers differs between tissues and is smaller in skeletal muscle than in brain. Interaction between AQP4 oligomeric arrays in close-by cells can contribute to cell-cell adhesion. Part of a complex containing MLC1, TRPV4, HEPACAM and ATP1B1.</text>
</comment>
<feature type="transmembrane region" description="Helical" evidence="21">
    <location>
        <begin position="153"/>
        <end position="173"/>
    </location>
</feature>
<dbReference type="PRINTS" id="PR00783">
    <property type="entry name" value="MINTRINSICP"/>
</dbReference>